<name>A0A7X6IA24_9BACT</name>
<dbReference type="Proteomes" id="UP000534783">
    <property type="component" value="Unassembled WGS sequence"/>
</dbReference>
<organism evidence="1 2">
    <name type="scientific">Candidatus Manganitrophus noduliformans</name>
    <dbReference type="NCBI Taxonomy" id="2606439"/>
    <lineage>
        <taxon>Bacteria</taxon>
        <taxon>Pseudomonadati</taxon>
        <taxon>Nitrospirota</taxon>
        <taxon>Nitrospiria</taxon>
        <taxon>Candidatus Troglogloeales</taxon>
        <taxon>Candidatus Manganitrophaceae</taxon>
        <taxon>Candidatus Manganitrophus</taxon>
    </lineage>
</organism>
<evidence type="ECO:0000313" key="1">
    <source>
        <dbReference type="EMBL" id="NKE70271.1"/>
    </source>
</evidence>
<sequence length="453" mass="50219">MLDGLGVEMVNTLPSTPTIPFNLIDGEVQISPIPKISPKDDLEQLLKEIQSAAKKGTVDQQKIQSALDILEGNPIANRAYSGFPLLHYNGPDKVGVVTPIFDARGGKIGGNVNIHQIWYDNHIESDTALLDDSAVRDVPWTATYTIDVLNGGADDFSPFVMYFDDPSLSMPGMPPMPHVGMDATFYPMSDGHRYVIKVKHAPAKYYNLTYTWGWRIHPPRVQVTEKLAKAAPDETGVMRDLLWWETSTFGANPRQDEASKLYAIGKIGELAPAKRMWQALRDARSASAGQVVELISDALISFRDWSDRTRLPRGVQADPNSDITLVYLNNTLYANATSFNNWRGPGAIFKATVLNGDHFIHAYVNVDFGGSRGWENQFQQSGGPGGSHTFGRVHWWMNTALPLNSIIVPPASADGITLGRHNVETILNYDAPQRIKLYQFDPLHHDVAVYSLH</sequence>
<dbReference type="EMBL" id="VTOW01000001">
    <property type="protein sequence ID" value="NKE70271.1"/>
    <property type="molecule type" value="Genomic_DNA"/>
</dbReference>
<dbReference type="RefSeq" id="WP_168058534.1">
    <property type="nucleotide sequence ID" value="NZ_VTOW01000001.1"/>
</dbReference>
<keyword evidence="2" id="KW-1185">Reference proteome</keyword>
<reference evidence="1 2" key="1">
    <citation type="journal article" date="2020" name="Nature">
        <title>Bacterial chemolithoautotrophy via manganese oxidation.</title>
        <authorList>
            <person name="Yu H."/>
            <person name="Leadbetter J.R."/>
        </authorList>
    </citation>
    <scope>NUCLEOTIDE SEQUENCE [LARGE SCALE GENOMIC DNA]</scope>
    <source>
        <strain evidence="1 2">Mn-1</strain>
    </source>
</reference>
<dbReference type="AlphaFoldDB" id="A0A7X6IA24"/>
<proteinExistence type="predicted"/>
<gene>
    <name evidence="1" type="ORF">MNODULE_05870</name>
</gene>
<comment type="caution">
    <text evidence="1">The sequence shown here is derived from an EMBL/GenBank/DDBJ whole genome shotgun (WGS) entry which is preliminary data.</text>
</comment>
<evidence type="ECO:0000313" key="2">
    <source>
        <dbReference type="Proteomes" id="UP000534783"/>
    </source>
</evidence>
<accession>A0A7X6IA24</accession>
<protein>
    <submittedName>
        <fullName evidence="1">Uncharacterized protein</fullName>
    </submittedName>
</protein>